<comment type="caution">
    <text evidence="2">The sequence shown here is derived from an EMBL/GenBank/DDBJ whole genome shotgun (WGS) entry which is preliminary data.</text>
</comment>
<accession>A0A0F5J6V6</accession>
<dbReference type="Proteomes" id="UP000033047">
    <property type="component" value="Unassembled WGS sequence"/>
</dbReference>
<reference evidence="2 3" key="1">
    <citation type="submission" date="2013-04" db="EMBL/GenBank/DDBJ databases">
        <title>The Genome Sequence of Parabacteroides goldsteinii DSM 19448.</title>
        <authorList>
            <consortium name="The Broad Institute Genomics Platform"/>
            <person name="Earl A."/>
            <person name="Ward D."/>
            <person name="Feldgarden M."/>
            <person name="Gevers D."/>
            <person name="Martens E."/>
            <person name="Sakamoto M."/>
            <person name="Benno Y."/>
            <person name="Song Y."/>
            <person name="Liu C."/>
            <person name="Lee J."/>
            <person name="Bolanos M."/>
            <person name="Vaisanen M.L."/>
            <person name="Finegold S.M."/>
            <person name="Walker B."/>
            <person name="Young S."/>
            <person name="Zeng Q."/>
            <person name="Gargeya S."/>
            <person name="Fitzgerald M."/>
            <person name="Haas B."/>
            <person name="Abouelleil A."/>
            <person name="Allen A.W."/>
            <person name="Alvarado L."/>
            <person name="Arachchi H.M."/>
            <person name="Berlin A.M."/>
            <person name="Chapman S.B."/>
            <person name="Gainer-Dewar J."/>
            <person name="Goldberg J."/>
            <person name="Griggs A."/>
            <person name="Gujja S."/>
            <person name="Hansen M."/>
            <person name="Howarth C."/>
            <person name="Imamovic A."/>
            <person name="Ireland A."/>
            <person name="Larimer J."/>
            <person name="McCowan C."/>
            <person name="Murphy C."/>
            <person name="Pearson M."/>
            <person name="Poon T.W."/>
            <person name="Priest M."/>
            <person name="Roberts A."/>
            <person name="Saif S."/>
            <person name="Shea T."/>
            <person name="Sisk P."/>
            <person name="Sykes S."/>
            <person name="Wortman J."/>
            <person name="Nusbaum C."/>
            <person name="Birren B."/>
        </authorList>
    </citation>
    <scope>NUCLEOTIDE SEQUENCE [LARGE SCALE GENOMIC DNA]</scope>
    <source>
        <strain evidence="2 3">DSM 19448</strain>
    </source>
</reference>
<protein>
    <recommendedName>
        <fullName evidence="1">Glycosyltransferase subfamily 4-like N-terminal domain-containing protein</fullName>
    </recommendedName>
</protein>
<dbReference type="Gene3D" id="3.40.50.2000">
    <property type="entry name" value="Glycogen Phosphorylase B"/>
    <property type="match status" value="2"/>
</dbReference>
<organism evidence="2 3">
    <name type="scientific">Parabacteroides goldsteinii DSM 19448 = WAL 12034</name>
    <dbReference type="NCBI Taxonomy" id="927665"/>
    <lineage>
        <taxon>Bacteria</taxon>
        <taxon>Pseudomonadati</taxon>
        <taxon>Bacteroidota</taxon>
        <taxon>Bacteroidia</taxon>
        <taxon>Bacteroidales</taxon>
        <taxon>Tannerellaceae</taxon>
        <taxon>Parabacteroides</taxon>
    </lineage>
</organism>
<name>A0A0F5J6V6_9BACT</name>
<dbReference type="EMBL" id="AQHV01000014">
    <property type="protein sequence ID" value="KKB53503.1"/>
    <property type="molecule type" value="Genomic_DNA"/>
</dbReference>
<dbReference type="GO" id="GO:0016757">
    <property type="term" value="F:glycosyltransferase activity"/>
    <property type="evidence" value="ECO:0007669"/>
    <property type="project" value="UniProtKB-ARBA"/>
</dbReference>
<dbReference type="HOGENOM" id="CLU_751934_0_0_10"/>
<evidence type="ECO:0000259" key="1">
    <source>
        <dbReference type="Pfam" id="PF13439"/>
    </source>
</evidence>
<dbReference type="PATRIC" id="fig|927665.4.peg.3130"/>
<dbReference type="InterPro" id="IPR028098">
    <property type="entry name" value="Glyco_trans_4-like_N"/>
</dbReference>
<gene>
    <name evidence="2" type="ORF">HMPREF1535_03044</name>
</gene>
<sequence length="368" mass="41469">MHIAIVTPQMIVGGAETYIIIKSRWLIAHGHQVTVVSAGGCNVSNLPSQVEHVEFITEISPGAFSCNEYEDYLKKLANILIARKIEVIEAHNTSPAIHVAQAYKYHKIPFLINILNERTYLYNPFLKILTKRLAMTGVLYTLTKQMVVFIESQLKRKIKANIIPIPVEGVPLMEQMEGKEQKEMYILSVCRMEADKMYVKYLIQEFGVLLQTRRLPITCKLHLVGEGKLLDTVKKLVQRVNENVGAEVITMLGTLVGEKLWQEYRGASLYVGTGTSLLLAASCGKPALIPGYTIKSMPYAWGVWGERESDVEVLATTEKQNNPRSKYCDIIEELLVKCPSRAIEAGRNAHRIYNAYYSINSSLKIRHA</sequence>
<dbReference type="AlphaFoldDB" id="A0A0F5J6V6"/>
<dbReference type="Pfam" id="PF13439">
    <property type="entry name" value="Glyco_transf_4"/>
    <property type="match status" value="1"/>
</dbReference>
<dbReference type="RefSeq" id="WP_052716720.1">
    <property type="nucleotide sequence ID" value="NZ_KQ033913.1"/>
</dbReference>
<feature type="domain" description="Glycosyltransferase subfamily 4-like N-terminal" evidence="1">
    <location>
        <begin position="12"/>
        <end position="112"/>
    </location>
</feature>
<dbReference type="STRING" id="927665.HMPREF1535_03044"/>
<proteinExistence type="predicted"/>
<dbReference type="SUPFAM" id="SSF53756">
    <property type="entry name" value="UDP-Glycosyltransferase/glycogen phosphorylase"/>
    <property type="match status" value="1"/>
</dbReference>
<evidence type="ECO:0000313" key="3">
    <source>
        <dbReference type="Proteomes" id="UP000033047"/>
    </source>
</evidence>
<evidence type="ECO:0000313" key="2">
    <source>
        <dbReference type="EMBL" id="KKB53503.1"/>
    </source>
</evidence>